<feature type="transmembrane region" description="Helical" evidence="7">
    <location>
        <begin position="260"/>
        <end position="282"/>
    </location>
</feature>
<evidence type="ECO:0000313" key="10">
    <source>
        <dbReference type="Proteomes" id="UP001408356"/>
    </source>
</evidence>
<evidence type="ECO:0000259" key="8">
    <source>
        <dbReference type="Pfam" id="PF20684"/>
    </source>
</evidence>
<proteinExistence type="inferred from homology"/>
<dbReference type="PANTHER" id="PTHR33048">
    <property type="entry name" value="PTH11-LIKE INTEGRAL MEMBRANE PROTEIN (AFU_ORTHOLOGUE AFUA_5G11245)"/>
    <property type="match status" value="1"/>
</dbReference>
<keyword evidence="2 7" id="KW-0812">Transmembrane</keyword>
<dbReference type="EMBL" id="JARVKF010000402">
    <property type="protein sequence ID" value="KAK9416942.1"/>
    <property type="molecule type" value="Genomic_DNA"/>
</dbReference>
<feature type="transmembrane region" description="Helical" evidence="7">
    <location>
        <begin position="221"/>
        <end position="248"/>
    </location>
</feature>
<accession>A0ABR2UQL8</accession>
<feature type="transmembrane region" description="Helical" evidence="7">
    <location>
        <begin position="90"/>
        <end position="110"/>
    </location>
</feature>
<gene>
    <name evidence="9" type="ORF">SUNI508_09181</name>
</gene>
<evidence type="ECO:0000256" key="2">
    <source>
        <dbReference type="ARBA" id="ARBA00022692"/>
    </source>
</evidence>
<evidence type="ECO:0000256" key="4">
    <source>
        <dbReference type="ARBA" id="ARBA00023136"/>
    </source>
</evidence>
<protein>
    <submittedName>
        <fullName evidence="9">Integral membrane protein</fullName>
    </submittedName>
</protein>
<sequence>MSLPAETDPTQLTPEQQLQYAIDAGYPLQTPPSGVIPNFENGETTAYQLYITAGVCIPLVAVFSLFRLLNVTRLGRKTFAMDETDTLHEVIFVLGFVLCLAFIAMTLAAVDHGVFGHHAWDVRLADVTQRVIMLSLLLELIAPLAICAVKISVLTLYLRIFGSSLIWMRVTCVVGIVLLLGYHISFTTAFGVMCAPDSKAGYSQVALLMAFVSDKCVRTRILVLLMGIGNTLCDLVLLLLPLPVIWNLQMPLRRKLKTSAVFLIGISACIASLIGLATRVQYYSTDSDQIRIVVPLWATAMAEMAAGILICCGPSAAVVTRAMRELPAVASWMSLGSRLAGSFGGSRSRSRIILSDQPPTSSKKTKESSMRTFGGSIMPREGGWPVEQPQTDPRGGRTDVEVDAYSLRPLKPIHSAGIRKMTDFNVSRTEY</sequence>
<evidence type="ECO:0000256" key="3">
    <source>
        <dbReference type="ARBA" id="ARBA00022989"/>
    </source>
</evidence>
<comment type="caution">
    <text evidence="9">The sequence shown here is derived from an EMBL/GenBank/DDBJ whole genome shotgun (WGS) entry which is preliminary data.</text>
</comment>
<organism evidence="9 10">
    <name type="scientific">Seiridium unicorne</name>
    <dbReference type="NCBI Taxonomy" id="138068"/>
    <lineage>
        <taxon>Eukaryota</taxon>
        <taxon>Fungi</taxon>
        <taxon>Dikarya</taxon>
        <taxon>Ascomycota</taxon>
        <taxon>Pezizomycotina</taxon>
        <taxon>Sordariomycetes</taxon>
        <taxon>Xylariomycetidae</taxon>
        <taxon>Amphisphaeriales</taxon>
        <taxon>Sporocadaceae</taxon>
        <taxon>Seiridium</taxon>
    </lineage>
</organism>
<keyword evidence="4 7" id="KW-0472">Membrane</keyword>
<name>A0ABR2UQL8_9PEZI</name>
<feature type="region of interest" description="Disordered" evidence="6">
    <location>
        <begin position="350"/>
        <end position="398"/>
    </location>
</feature>
<evidence type="ECO:0000256" key="7">
    <source>
        <dbReference type="SAM" id="Phobius"/>
    </source>
</evidence>
<dbReference type="Pfam" id="PF20684">
    <property type="entry name" value="Fung_rhodopsin"/>
    <property type="match status" value="1"/>
</dbReference>
<feature type="transmembrane region" description="Helical" evidence="7">
    <location>
        <begin position="130"/>
        <end position="158"/>
    </location>
</feature>
<comment type="similarity">
    <text evidence="5">Belongs to the SAT4 family.</text>
</comment>
<evidence type="ECO:0000256" key="6">
    <source>
        <dbReference type="SAM" id="MobiDB-lite"/>
    </source>
</evidence>
<dbReference type="InterPro" id="IPR052337">
    <property type="entry name" value="SAT4-like"/>
</dbReference>
<reference evidence="9 10" key="1">
    <citation type="journal article" date="2024" name="J. Plant Pathol.">
        <title>Sequence and assembly of the genome of Seiridium unicorne, isolate CBS 538.82, causal agent of cypress canker disease.</title>
        <authorList>
            <person name="Scali E."/>
            <person name="Rocca G.D."/>
            <person name="Danti R."/>
            <person name="Garbelotto M."/>
            <person name="Barberini S."/>
            <person name="Baroncelli R."/>
            <person name="Emiliani G."/>
        </authorList>
    </citation>
    <scope>NUCLEOTIDE SEQUENCE [LARGE SCALE GENOMIC DNA]</scope>
    <source>
        <strain evidence="9 10">BM-138-508</strain>
    </source>
</reference>
<evidence type="ECO:0000256" key="1">
    <source>
        <dbReference type="ARBA" id="ARBA00004141"/>
    </source>
</evidence>
<dbReference type="PANTHER" id="PTHR33048:SF158">
    <property type="entry name" value="MEMBRANE PROTEIN PTH11-LIKE, PUTATIVE-RELATED"/>
    <property type="match status" value="1"/>
</dbReference>
<keyword evidence="3 7" id="KW-1133">Transmembrane helix</keyword>
<evidence type="ECO:0000313" key="9">
    <source>
        <dbReference type="EMBL" id="KAK9416942.1"/>
    </source>
</evidence>
<feature type="domain" description="Rhodopsin" evidence="8">
    <location>
        <begin position="90"/>
        <end position="317"/>
    </location>
</feature>
<comment type="subcellular location">
    <subcellularLocation>
        <location evidence="1">Membrane</location>
        <topology evidence="1">Multi-pass membrane protein</topology>
    </subcellularLocation>
</comment>
<dbReference type="InterPro" id="IPR049326">
    <property type="entry name" value="Rhodopsin_dom_fungi"/>
</dbReference>
<dbReference type="Proteomes" id="UP001408356">
    <property type="component" value="Unassembled WGS sequence"/>
</dbReference>
<evidence type="ECO:0000256" key="5">
    <source>
        <dbReference type="ARBA" id="ARBA00038359"/>
    </source>
</evidence>
<feature type="transmembrane region" description="Helical" evidence="7">
    <location>
        <begin position="170"/>
        <end position="193"/>
    </location>
</feature>
<keyword evidence="10" id="KW-1185">Reference proteome</keyword>
<feature type="transmembrane region" description="Helical" evidence="7">
    <location>
        <begin position="47"/>
        <end position="69"/>
    </location>
</feature>
<feature type="transmembrane region" description="Helical" evidence="7">
    <location>
        <begin position="294"/>
        <end position="319"/>
    </location>
</feature>